<accession>A0A2J7QQF0</accession>
<protein>
    <submittedName>
        <fullName evidence="1">Uncharacterized protein</fullName>
    </submittedName>
</protein>
<organism evidence="1 2">
    <name type="scientific">Cryptotermes secundus</name>
    <dbReference type="NCBI Taxonomy" id="105785"/>
    <lineage>
        <taxon>Eukaryota</taxon>
        <taxon>Metazoa</taxon>
        <taxon>Ecdysozoa</taxon>
        <taxon>Arthropoda</taxon>
        <taxon>Hexapoda</taxon>
        <taxon>Insecta</taxon>
        <taxon>Pterygota</taxon>
        <taxon>Neoptera</taxon>
        <taxon>Polyneoptera</taxon>
        <taxon>Dictyoptera</taxon>
        <taxon>Blattodea</taxon>
        <taxon>Blattoidea</taxon>
        <taxon>Termitoidae</taxon>
        <taxon>Kalotermitidae</taxon>
        <taxon>Cryptotermitinae</taxon>
        <taxon>Cryptotermes</taxon>
    </lineage>
</organism>
<dbReference type="AlphaFoldDB" id="A0A2J7QQF0"/>
<dbReference type="Proteomes" id="UP000235965">
    <property type="component" value="Unassembled WGS sequence"/>
</dbReference>
<comment type="caution">
    <text evidence="1">The sequence shown here is derived from an EMBL/GenBank/DDBJ whole genome shotgun (WGS) entry which is preliminary data.</text>
</comment>
<keyword evidence="2" id="KW-1185">Reference proteome</keyword>
<dbReference type="EMBL" id="NEVH01012087">
    <property type="protein sequence ID" value="PNF30814.1"/>
    <property type="molecule type" value="Genomic_DNA"/>
</dbReference>
<evidence type="ECO:0000313" key="1">
    <source>
        <dbReference type="EMBL" id="PNF30814.1"/>
    </source>
</evidence>
<sequence length="112" mass="12737">MLLQDDENGGILVTSRAPEIWLQTHHTSCEQWQVREYLHEAYFKSVDRCALSEAIHRTVQPTGRLSARICCRIVWQNVTDVLENMLTPSSEQNSVEQPTAKSVSLILIPKSC</sequence>
<reference evidence="1 2" key="1">
    <citation type="submission" date="2017-12" db="EMBL/GenBank/DDBJ databases">
        <title>Hemimetabolous genomes reveal molecular basis of termite eusociality.</title>
        <authorList>
            <person name="Harrison M.C."/>
            <person name="Jongepier E."/>
            <person name="Robertson H.M."/>
            <person name="Arning N."/>
            <person name="Bitard-Feildel T."/>
            <person name="Chao H."/>
            <person name="Childers C.P."/>
            <person name="Dinh H."/>
            <person name="Doddapaneni H."/>
            <person name="Dugan S."/>
            <person name="Gowin J."/>
            <person name="Greiner C."/>
            <person name="Han Y."/>
            <person name="Hu H."/>
            <person name="Hughes D.S.T."/>
            <person name="Huylmans A.-K."/>
            <person name="Kemena C."/>
            <person name="Kremer L.P.M."/>
            <person name="Lee S.L."/>
            <person name="Lopez-Ezquerra A."/>
            <person name="Mallet L."/>
            <person name="Monroy-Kuhn J.M."/>
            <person name="Moser A."/>
            <person name="Murali S.C."/>
            <person name="Muzny D.M."/>
            <person name="Otani S."/>
            <person name="Piulachs M.-D."/>
            <person name="Poelchau M."/>
            <person name="Qu J."/>
            <person name="Schaub F."/>
            <person name="Wada-Katsumata A."/>
            <person name="Worley K.C."/>
            <person name="Xie Q."/>
            <person name="Ylla G."/>
            <person name="Poulsen M."/>
            <person name="Gibbs R.A."/>
            <person name="Schal C."/>
            <person name="Richards S."/>
            <person name="Belles X."/>
            <person name="Korb J."/>
            <person name="Bornberg-Bauer E."/>
        </authorList>
    </citation>
    <scope>NUCLEOTIDE SEQUENCE [LARGE SCALE GENOMIC DNA]</scope>
    <source>
        <tissue evidence="1">Whole body</tissue>
    </source>
</reference>
<gene>
    <name evidence="1" type="ORF">B7P43_G06099</name>
</gene>
<evidence type="ECO:0000313" key="2">
    <source>
        <dbReference type="Proteomes" id="UP000235965"/>
    </source>
</evidence>
<name>A0A2J7QQF0_9NEOP</name>
<dbReference type="InParanoid" id="A0A2J7QQF0"/>
<proteinExistence type="predicted"/>